<feature type="transmembrane region" description="Helical" evidence="2">
    <location>
        <begin position="6"/>
        <end position="25"/>
    </location>
</feature>
<feature type="compositionally biased region" description="Low complexity" evidence="1">
    <location>
        <begin position="143"/>
        <end position="161"/>
    </location>
</feature>
<dbReference type="OrthoDB" id="10563533at2759"/>
<evidence type="ECO:0000256" key="2">
    <source>
        <dbReference type="SAM" id="Phobius"/>
    </source>
</evidence>
<name>A0A8J6CBJ2_DIALT</name>
<keyword evidence="4" id="KW-1185">Reference proteome</keyword>
<feature type="region of interest" description="Disordered" evidence="1">
    <location>
        <begin position="403"/>
        <end position="436"/>
    </location>
</feature>
<accession>A0A8J6CBJ2</accession>
<evidence type="ECO:0000313" key="3">
    <source>
        <dbReference type="EMBL" id="KAG8466614.1"/>
    </source>
</evidence>
<feature type="compositionally biased region" description="Low complexity" evidence="1">
    <location>
        <begin position="408"/>
        <end position="419"/>
    </location>
</feature>
<comment type="caution">
    <text evidence="3">The sequence shown here is derived from an EMBL/GenBank/DDBJ whole genome shotgun (WGS) entry which is preliminary data.</text>
</comment>
<evidence type="ECO:0000313" key="4">
    <source>
        <dbReference type="Proteomes" id="UP000751190"/>
    </source>
</evidence>
<gene>
    <name evidence="3" type="ORF">KFE25_007993</name>
</gene>
<reference evidence="3" key="1">
    <citation type="submission" date="2021-05" db="EMBL/GenBank/DDBJ databases">
        <title>The genome of the haptophyte Pavlova lutheri (Diacronema luteri, Pavlovales) - a model for lipid biosynthesis in eukaryotic algae.</title>
        <authorList>
            <person name="Hulatt C.J."/>
            <person name="Posewitz M.C."/>
        </authorList>
    </citation>
    <scope>NUCLEOTIDE SEQUENCE</scope>
    <source>
        <strain evidence="3">NIVA-4/92</strain>
    </source>
</reference>
<dbReference type="InterPro" id="IPR029058">
    <property type="entry name" value="AB_hydrolase_fold"/>
</dbReference>
<keyword evidence="2" id="KW-0812">Transmembrane</keyword>
<proteinExistence type="predicted"/>
<dbReference type="AlphaFoldDB" id="A0A8J6CBJ2"/>
<sequence length="436" mass="46203">MPLPLIPIAIGIPVLGVWGVIARVIGQDWPKLRNMFFFPLGGTSRGPHHAAQRQLVLRRLNGQPVRLVTHDKRAISAVWAEPAQPARADVAVIILGANAMVLDDLVEYAEWYLRRLRVPVLLVNLWGYPDPLNPATPPQLSGAAARALADEAAPPQPSSTSSEAAAAAAAAILSGDSGADAPSLCPTELSAYLDAEAAYTYLAHDRLLAPTGILVHGISIGGAIGAAVALNHPGVRLTLDQPFCTLKEVTHHMTHGVVESTVTRFLHGKGWLRTMRVARACITPAVSRAVAFLLVRMCFKRGLGGTQAGCAPTDLLDTVGKAARIEGDVFVLYAAADEMMHPDAPRRILSARYGARTRADADAQLRRRSAPMEGGHMSFFGDHAGACELYMRNLRETAFLSGGGGARGDSSAAGAVAADSGKEREDAPLLALKDEL</sequence>
<feature type="compositionally biased region" description="Basic and acidic residues" evidence="1">
    <location>
        <begin position="420"/>
        <end position="436"/>
    </location>
</feature>
<dbReference type="PANTHER" id="PTHR12277:SF81">
    <property type="entry name" value="PROTEIN ABHD13"/>
    <property type="match status" value="1"/>
</dbReference>
<organism evidence="3 4">
    <name type="scientific">Diacronema lutheri</name>
    <name type="common">Unicellular marine alga</name>
    <name type="synonym">Monochrysis lutheri</name>
    <dbReference type="NCBI Taxonomy" id="2081491"/>
    <lineage>
        <taxon>Eukaryota</taxon>
        <taxon>Haptista</taxon>
        <taxon>Haptophyta</taxon>
        <taxon>Pavlovophyceae</taxon>
        <taxon>Pavlovales</taxon>
        <taxon>Pavlovaceae</taxon>
        <taxon>Diacronema</taxon>
    </lineage>
</organism>
<dbReference type="PANTHER" id="PTHR12277">
    <property type="entry name" value="ALPHA/BETA HYDROLASE DOMAIN-CONTAINING PROTEIN"/>
    <property type="match status" value="1"/>
</dbReference>
<dbReference type="SUPFAM" id="SSF53474">
    <property type="entry name" value="alpha/beta-Hydrolases"/>
    <property type="match status" value="1"/>
</dbReference>
<dbReference type="Gene3D" id="3.40.50.1820">
    <property type="entry name" value="alpha/beta hydrolase"/>
    <property type="match status" value="1"/>
</dbReference>
<keyword evidence="2" id="KW-1133">Transmembrane helix</keyword>
<protein>
    <submittedName>
        <fullName evidence="3">Uncharacterized protein</fullName>
    </submittedName>
</protein>
<dbReference type="Proteomes" id="UP000751190">
    <property type="component" value="Unassembled WGS sequence"/>
</dbReference>
<keyword evidence="2" id="KW-0472">Membrane</keyword>
<feature type="region of interest" description="Disordered" evidence="1">
    <location>
        <begin position="139"/>
        <end position="161"/>
    </location>
</feature>
<dbReference type="EMBL" id="JAGTXO010000007">
    <property type="protein sequence ID" value="KAG8466614.1"/>
    <property type="molecule type" value="Genomic_DNA"/>
</dbReference>
<evidence type="ECO:0000256" key="1">
    <source>
        <dbReference type="SAM" id="MobiDB-lite"/>
    </source>
</evidence>